<reference evidence="3" key="2">
    <citation type="submission" date="2023-01" db="EMBL/GenBank/DDBJ databases">
        <authorList>
            <person name="Sun Q."/>
            <person name="Evtushenko L."/>
        </authorList>
    </citation>
    <scope>NUCLEOTIDE SEQUENCE</scope>
    <source>
        <strain evidence="3">VKM B-1513</strain>
    </source>
</reference>
<feature type="region of interest" description="Disordered" evidence="1">
    <location>
        <begin position="30"/>
        <end position="74"/>
    </location>
</feature>
<protein>
    <recommendedName>
        <fullName evidence="5">Lipoprotein</fullName>
    </recommendedName>
</protein>
<comment type="caution">
    <text evidence="3">The sequence shown here is derived from an EMBL/GenBank/DDBJ whole genome shotgun (WGS) entry which is preliminary data.</text>
</comment>
<feature type="chain" id="PRO_5040781217" description="Lipoprotein" evidence="2">
    <location>
        <begin position="21"/>
        <end position="74"/>
    </location>
</feature>
<evidence type="ECO:0000256" key="1">
    <source>
        <dbReference type="SAM" id="MobiDB-lite"/>
    </source>
</evidence>
<feature type="compositionally biased region" description="Basic residues" evidence="1">
    <location>
        <begin position="65"/>
        <end position="74"/>
    </location>
</feature>
<sequence length="74" mass="7931">MTRLLILLAASFALTGCAYLEGGRNEDLPSASELGAGDCRQAGPQDAAAPGEWICDNGDSPFQRTRPRHRVEDN</sequence>
<dbReference type="Proteomes" id="UP001143486">
    <property type="component" value="Unassembled WGS sequence"/>
</dbReference>
<keyword evidence="2" id="KW-0732">Signal</keyword>
<dbReference type="AlphaFoldDB" id="A0A9W6IK51"/>
<dbReference type="EMBL" id="BSFE01000002">
    <property type="protein sequence ID" value="GLK51413.1"/>
    <property type="molecule type" value="Genomic_DNA"/>
</dbReference>
<organism evidence="3 4">
    <name type="scientific">Maricaulis virginensis</name>
    <dbReference type="NCBI Taxonomy" id="144022"/>
    <lineage>
        <taxon>Bacteria</taxon>
        <taxon>Pseudomonadati</taxon>
        <taxon>Pseudomonadota</taxon>
        <taxon>Alphaproteobacteria</taxon>
        <taxon>Maricaulales</taxon>
        <taxon>Maricaulaceae</taxon>
        <taxon>Maricaulis</taxon>
    </lineage>
</organism>
<gene>
    <name evidence="3" type="ORF">GCM10017621_09210</name>
</gene>
<evidence type="ECO:0000256" key="2">
    <source>
        <dbReference type="SAM" id="SignalP"/>
    </source>
</evidence>
<name>A0A9W6IK51_9PROT</name>
<dbReference type="RefSeq" id="WP_271185795.1">
    <property type="nucleotide sequence ID" value="NZ_BSFE01000002.1"/>
</dbReference>
<proteinExistence type="predicted"/>
<reference evidence="3" key="1">
    <citation type="journal article" date="2014" name="Int. J. Syst. Evol. Microbiol.">
        <title>Complete genome sequence of Corynebacterium casei LMG S-19264T (=DSM 44701T), isolated from a smear-ripened cheese.</title>
        <authorList>
            <consortium name="US DOE Joint Genome Institute (JGI-PGF)"/>
            <person name="Walter F."/>
            <person name="Albersmeier A."/>
            <person name="Kalinowski J."/>
            <person name="Ruckert C."/>
        </authorList>
    </citation>
    <scope>NUCLEOTIDE SEQUENCE</scope>
    <source>
        <strain evidence="3">VKM B-1513</strain>
    </source>
</reference>
<evidence type="ECO:0008006" key="5">
    <source>
        <dbReference type="Google" id="ProtNLM"/>
    </source>
</evidence>
<evidence type="ECO:0000313" key="4">
    <source>
        <dbReference type="Proteomes" id="UP001143486"/>
    </source>
</evidence>
<accession>A0A9W6IK51</accession>
<keyword evidence="4" id="KW-1185">Reference proteome</keyword>
<dbReference type="PROSITE" id="PS51257">
    <property type="entry name" value="PROKAR_LIPOPROTEIN"/>
    <property type="match status" value="1"/>
</dbReference>
<feature type="signal peptide" evidence="2">
    <location>
        <begin position="1"/>
        <end position="20"/>
    </location>
</feature>
<evidence type="ECO:0000313" key="3">
    <source>
        <dbReference type="EMBL" id="GLK51413.1"/>
    </source>
</evidence>